<dbReference type="PANTHER" id="PTHR33495">
    <property type="entry name" value="ANTI-SIGMA FACTOR ANTAGONIST TM_1081-RELATED-RELATED"/>
    <property type="match status" value="1"/>
</dbReference>
<dbReference type="EMBL" id="CP108253">
    <property type="protein sequence ID" value="WTU39645.1"/>
    <property type="molecule type" value="Genomic_DNA"/>
</dbReference>
<dbReference type="Gene3D" id="3.30.750.24">
    <property type="entry name" value="STAS domain"/>
    <property type="match status" value="1"/>
</dbReference>
<dbReference type="InterPro" id="IPR036513">
    <property type="entry name" value="STAS_dom_sf"/>
</dbReference>
<dbReference type="InterPro" id="IPR002645">
    <property type="entry name" value="STAS_dom"/>
</dbReference>
<accession>A0AAU2GWD2</accession>
<name>A0AAU2GWD2_9ACTN</name>
<evidence type="ECO:0000313" key="2">
    <source>
        <dbReference type="EMBL" id="WTU39645.1"/>
    </source>
</evidence>
<sequence>MTSPPAVVCVREVRSHGDCTLVILYGEIDIHTVPGITWRLDALTHTGDADLLIDLCAVEFIDGAGVRLLDRARTRTSGRHGRLRLICTRPATLRLLNHPALHLDFDILDQLPAPLPPQAAA</sequence>
<dbReference type="GO" id="GO:0043856">
    <property type="term" value="F:anti-sigma factor antagonist activity"/>
    <property type="evidence" value="ECO:0007669"/>
    <property type="project" value="TreeGrafter"/>
</dbReference>
<dbReference type="PROSITE" id="PS50801">
    <property type="entry name" value="STAS"/>
    <property type="match status" value="1"/>
</dbReference>
<dbReference type="PANTHER" id="PTHR33495:SF2">
    <property type="entry name" value="ANTI-SIGMA FACTOR ANTAGONIST TM_1081-RELATED"/>
    <property type="match status" value="1"/>
</dbReference>
<organism evidence="2">
    <name type="scientific">Streptomyces sp. NBC_00060</name>
    <dbReference type="NCBI Taxonomy" id="2975636"/>
    <lineage>
        <taxon>Bacteria</taxon>
        <taxon>Bacillati</taxon>
        <taxon>Actinomycetota</taxon>
        <taxon>Actinomycetes</taxon>
        <taxon>Kitasatosporales</taxon>
        <taxon>Streptomycetaceae</taxon>
        <taxon>Streptomyces</taxon>
    </lineage>
</organism>
<protein>
    <submittedName>
        <fullName evidence="2">STAS domain-containing protein</fullName>
    </submittedName>
</protein>
<dbReference type="CDD" id="cd07043">
    <property type="entry name" value="STAS_anti-anti-sigma_factors"/>
    <property type="match status" value="1"/>
</dbReference>
<reference evidence="2" key="1">
    <citation type="submission" date="2022-10" db="EMBL/GenBank/DDBJ databases">
        <title>The complete genomes of actinobacterial strains from the NBC collection.</title>
        <authorList>
            <person name="Joergensen T.S."/>
            <person name="Alvarez Arevalo M."/>
            <person name="Sterndorff E.B."/>
            <person name="Faurdal D."/>
            <person name="Vuksanovic O."/>
            <person name="Mourched A.-S."/>
            <person name="Charusanti P."/>
            <person name="Shaw S."/>
            <person name="Blin K."/>
            <person name="Weber T."/>
        </authorList>
    </citation>
    <scope>NUCLEOTIDE SEQUENCE</scope>
    <source>
        <strain evidence="2">NBC_00060</strain>
    </source>
</reference>
<dbReference type="SUPFAM" id="SSF52091">
    <property type="entry name" value="SpoIIaa-like"/>
    <property type="match status" value="1"/>
</dbReference>
<feature type="domain" description="STAS" evidence="1">
    <location>
        <begin position="9"/>
        <end position="96"/>
    </location>
</feature>
<gene>
    <name evidence="2" type="ORF">OHV25_08695</name>
</gene>
<dbReference type="Pfam" id="PF01740">
    <property type="entry name" value="STAS"/>
    <property type="match status" value="1"/>
</dbReference>
<evidence type="ECO:0000259" key="1">
    <source>
        <dbReference type="PROSITE" id="PS50801"/>
    </source>
</evidence>
<dbReference type="AlphaFoldDB" id="A0AAU2GWD2"/>
<proteinExistence type="predicted"/>